<dbReference type="Proteomes" id="UP000563601">
    <property type="component" value="Unassembled WGS sequence"/>
</dbReference>
<proteinExistence type="predicted"/>
<dbReference type="GO" id="GO:0055085">
    <property type="term" value="P:transmembrane transport"/>
    <property type="evidence" value="ECO:0007669"/>
    <property type="project" value="InterPro"/>
</dbReference>
<reference evidence="3 4" key="1">
    <citation type="submission" date="2020-01" db="EMBL/GenBank/DDBJ databases">
        <title>The possibility of degradation of plastic by Microbulbifer hydrolyticus IRE-31.</title>
        <authorList>
            <person name="Liu L."/>
        </authorList>
    </citation>
    <scope>NUCLEOTIDE SEQUENCE [LARGE SCALE GENOMIC DNA]</scope>
    <source>
        <strain evidence="3 4">IRE-31</strain>
    </source>
</reference>
<sequence>MRSALAAPALGVMSKMKKLLFALGSLLFAHQVLATSLKVPVEYPEYAIQNCIEGIVKFRYTISIENKPEKIQILDANPKGIFEEATIKNVSRWHVEGEVGTVQESQLTYKLASDQGCNS</sequence>
<gene>
    <name evidence="3" type="ORF">GTQ55_06035</name>
    <name evidence="2" type="ORF">HNQ53_003553</name>
</gene>
<evidence type="ECO:0000313" key="3">
    <source>
        <dbReference type="EMBL" id="QHQ38587.1"/>
    </source>
</evidence>
<dbReference type="Proteomes" id="UP000464675">
    <property type="component" value="Chromosome"/>
</dbReference>
<evidence type="ECO:0000313" key="2">
    <source>
        <dbReference type="EMBL" id="MBB5213301.1"/>
    </source>
</evidence>
<protein>
    <submittedName>
        <fullName evidence="2">Outer membrane biosynthesis protein TonB</fullName>
    </submittedName>
</protein>
<name>A0A6P1T978_9GAMM</name>
<evidence type="ECO:0000259" key="1">
    <source>
        <dbReference type="PROSITE" id="PS52015"/>
    </source>
</evidence>
<organism evidence="2 5">
    <name type="scientific">Microbulbifer hydrolyticus</name>
    <dbReference type="NCBI Taxonomy" id="48074"/>
    <lineage>
        <taxon>Bacteria</taxon>
        <taxon>Pseudomonadati</taxon>
        <taxon>Pseudomonadota</taxon>
        <taxon>Gammaproteobacteria</taxon>
        <taxon>Cellvibrionales</taxon>
        <taxon>Microbulbiferaceae</taxon>
        <taxon>Microbulbifer</taxon>
    </lineage>
</organism>
<feature type="domain" description="TonB C-terminal" evidence="1">
    <location>
        <begin position="28"/>
        <end position="119"/>
    </location>
</feature>
<keyword evidence="4" id="KW-1185">Reference proteome</keyword>
<reference evidence="2 5" key="2">
    <citation type="submission" date="2020-08" db="EMBL/GenBank/DDBJ databases">
        <title>Genomic Encyclopedia of Type Strains, Phase IV (KMG-IV): sequencing the most valuable type-strain genomes for metagenomic binning, comparative biology and taxonomic classification.</title>
        <authorList>
            <person name="Goeker M."/>
        </authorList>
    </citation>
    <scope>NUCLEOTIDE SEQUENCE [LARGE SCALE GENOMIC DNA]</scope>
    <source>
        <strain evidence="2 5">DSM 11525</strain>
    </source>
</reference>
<dbReference type="SUPFAM" id="SSF74653">
    <property type="entry name" value="TolA/TonB C-terminal domain"/>
    <property type="match status" value="1"/>
</dbReference>
<dbReference type="OrthoDB" id="1628901at2"/>
<evidence type="ECO:0000313" key="5">
    <source>
        <dbReference type="Proteomes" id="UP000563601"/>
    </source>
</evidence>
<accession>A0A6P1T978</accession>
<dbReference type="Pfam" id="PF03544">
    <property type="entry name" value="TonB_C"/>
    <property type="match status" value="1"/>
</dbReference>
<dbReference type="RefSeq" id="WP_161857919.1">
    <property type="nucleotide sequence ID" value="NZ_CP047491.1"/>
</dbReference>
<dbReference type="PROSITE" id="PS52015">
    <property type="entry name" value="TONB_CTD"/>
    <property type="match status" value="1"/>
</dbReference>
<dbReference type="EMBL" id="CP047491">
    <property type="protein sequence ID" value="QHQ38587.1"/>
    <property type="molecule type" value="Genomic_DNA"/>
</dbReference>
<evidence type="ECO:0000313" key="4">
    <source>
        <dbReference type="Proteomes" id="UP000464675"/>
    </source>
</evidence>
<dbReference type="AlphaFoldDB" id="A0A6P1T978"/>
<dbReference type="InterPro" id="IPR037682">
    <property type="entry name" value="TonB_C"/>
</dbReference>
<dbReference type="EMBL" id="JACHHR010000009">
    <property type="protein sequence ID" value="MBB5213301.1"/>
    <property type="molecule type" value="Genomic_DNA"/>
</dbReference>
<dbReference type="Gene3D" id="3.30.2420.10">
    <property type="entry name" value="TonB"/>
    <property type="match status" value="1"/>
</dbReference>